<dbReference type="GO" id="GO:0005840">
    <property type="term" value="C:ribosome"/>
    <property type="evidence" value="ECO:0007669"/>
    <property type="project" value="UniProtKB-KW"/>
</dbReference>
<dbReference type="Pfam" id="PF01249">
    <property type="entry name" value="Ribosomal_S21e"/>
    <property type="match status" value="1"/>
</dbReference>
<evidence type="ECO:0000256" key="2">
    <source>
        <dbReference type="ARBA" id="ARBA00022980"/>
    </source>
</evidence>
<name>A0A811YXJ7_NYCPR</name>
<dbReference type="EMBL" id="CAJHUB010000751">
    <property type="protein sequence ID" value="CAD7681301.1"/>
    <property type="molecule type" value="Genomic_DNA"/>
</dbReference>
<dbReference type="InterPro" id="IPR038579">
    <property type="entry name" value="Ribosomal_eS21_sf"/>
</dbReference>
<dbReference type="GO" id="GO:1990904">
    <property type="term" value="C:ribonucleoprotein complex"/>
    <property type="evidence" value="ECO:0007669"/>
    <property type="project" value="UniProtKB-KW"/>
</dbReference>
<gene>
    <name evidence="4" type="ORF">NYPRO_LOCUS14093</name>
</gene>
<proteinExistence type="inferred from homology"/>
<dbReference type="GO" id="GO:0003735">
    <property type="term" value="F:structural constituent of ribosome"/>
    <property type="evidence" value="ECO:0007669"/>
    <property type="project" value="InterPro"/>
</dbReference>
<evidence type="ECO:0000313" key="4">
    <source>
        <dbReference type="EMBL" id="CAD7681301.1"/>
    </source>
</evidence>
<evidence type="ECO:0000313" key="5">
    <source>
        <dbReference type="Proteomes" id="UP000645828"/>
    </source>
</evidence>
<reference evidence="4" key="1">
    <citation type="submission" date="2020-12" db="EMBL/GenBank/DDBJ databases">
        <authorList>
            <consortium name="Molecular Ecology Group"/>
        </authorList>
    </citation>
    <scope>NUCLEOTIDE SEQUENCE</scope>
    <source>
        <strain evidence="4">TBG_1078</strain>
    </source>
</reference>
<sequence>MQMNVAKVKKMTGRFNSQFKAYTICGAIRRLGKLDDSIL</sequence>
<evidence type="ECO:0000256" key="1">
    <source>
        <dbReference type="ARBA" id="ARBA00010228"/>
    </source>
</evidence>
<dbReference type="InterPro" id="IPR001931">
    <property type="entry name" value="Ribosomal_eS21"/>
</dbReference>
<protein>
    <submittedName>
        <fullName evidence="4">(raccoon dog) hypothetical protein</fullName>
    </submittedName>
</protein>
<keyword evidence="2" id="KW-0689">Ribosomal protein</keyword>
<organism evidence="4 5">
    <name type="scientific">Nyctereutes procyonoides</name>
    <name type="common">Raccoon dog</name>
    <name type="synonym">Canis procyonoides</name>
    <dbReference type="NCBI Taxonomy" id="34880"/>
    <lineage>
        <taxon>Eukaryota</taxon>
        <taxon>Metazoa</taxon>
        <taxon>Chordata</taxon>
        <taxon>Craniata</taxon>
        <taxon>Vertebrata</taxon>
        <taxon>Euteleostomi</taxon>
        <taxon>Mammalia</taxon>
        <taxon>Eutheria</taxon>
        <taxon>Laurasiatheria</taxon>
        <taxon>Carnivora</taxon>
        <taxon>Caniformia</taxon>
        <taxon>Canidae</taxon>
        <taxon>Nyctereutes</taxon>
    </lineage>
</organism>
<accession>A0A811YXJ7</accession>
<keyword evidence="5" id="KW-1185">Reference proteome</keyword>
<dbReference type="Gene3D" id="3.30.1230.20">
    <property type="match status" value="1"/>
</dbReference>
<dbReference type="Proteomes" id="UP000645828">
    <property type="component" value="Unassembled WGS sequence"/>
</dbReference>
<dbReference type="AlphaFoldDB" id="A0A811YXJ7"/>
<dbReference type="GO" id="GO:0006412">
    <property type="term" value="P:translation"/>
    <property type="evidence" value="ECO:0007669"/>
    <property type="project" value="InterPro"/>
</dbReference>
<keyword evidence="3" id="KW-0687">Ribonucleoprotein</keyword>
<comment type="caution">
    <text evidence="4">The sequence shown here is derived from an EMBL/GenBank/DDBJ whole genome shotgun (WGS) entry which is preliminary data.</text>
</comment>
<evidence type="ECO:0000256" key="3">
    <source>
        <dbReference type="ARBA" id="ARBA00023274"/>
    </source>
</evidence>
<comment type="similarity">
    <text evidence="1">Belongs to the eukaryotic ribosomal protein eS21 family.</text>
</comment>